<dbReference type="InterPro" id="IPR006076">
    <property type="entry name" value="FAD-dep_OxRdtase"/>
</dbReference>
<dbReference type="NCBIfam" id="NF008899">
    <property type="entry name" value="PRK12266.1"/>
    <property type="match status" value="1"/>
</dbReference>
<evidence type="ECO:0000259" key="7">
    <source>
        <dbReference type="Pfam" id="PF01266"/>
    </source>
</evidence>
<dbReference type="InterPro" id="IPR038299">
    <property type="entry name" value="DAO_C_sf"/>
</dbReference>
<dbReference type="Gene3D" id="1.10.8.870">
    <property type="entry name" value="Alpha-glycerophosphate oxidase, cap domain"/>
    <property type="match status" value="1"/>
</dbReference>
<dbReference type="GO" id="GO:0009331">
    <property type="term" value="C:glycerol-3-phosphate dehydrogenase (FAD) complex"/>
    <property type="evidence" value="ECO:0007669"/>
    <property type="project" value="UniProtKB-UniRule"/>
</dbReference>
<dbReference type="PRINTS" id="PR01001">
    <property type="entry name" value="FADG3PDH"/>
</dbReference>
<dbReference type="PANTHER" id="PTHR11985">
    <property type="entry name" value="GLYCEROL-3-PHOSPHATE DEHYDROGENASE"/>
    <property type="match status" value="1"/>
</dbReference>
<comment type="similarity">
    <text evidence="2 6">Belongs to the FAD-dependent glycerol-3-phosphate dehydrogenase family.</text>
</comment>
<keyword evidence="3 6" id="KW-0285">Flavoprotein</keyword>
<dbReference type="SUPFAM" id="SSF51905">
    <property type="entry name" value="FAD/NAD(P)-binding domain"/>
    <property type="match status" value="1"/>
</dbReference>
<gene>
    <name evidence="9" type="primary">glpD</name>
    <name evidence="9" type="ORF">H7F49_05900</name>
</gene>
<proteinExistence type="inferred from homology"/>
<evidence type="ECO:0000256" key="5">
    <source>
        <dbReference type="ARBA" id="ARBA00023002"/>
    </source>
</evidence>
<dbReference type="AlphaFoldDB" id="A0A7X1KBH3"/>
<evidence type="ECO:0000259" key="8">
    <source>
        <dbReference type="Pfam" id="PF16901"/>
    </source>
</evidence>
<dbReference type="NCBIfam" id="NF009906">
    <property type="entry name" value="PRK13369.1"/>
    <property type="match status" value="1"/>
</dbReference>
<dbReference type="GO" id="GO:0046168">
    <property type="term" value="P:glycerol-3-phosphate catabolic process"/>
    <property type="evidence" value="ECO:0007669"/>
    <property type="project" value="TreeGrafter"/>
</dbReference>
<evidence type="ECO:0000256" key="2">
    <source>
        <dbReference type="ARBA" id="ARBA00007330"/>
    </source>
</evidence>
<protein>
    <recommendedName>
        <fullName evidence="6">Glycerol-3-phosphate dehydrogenase</fullName>
        <ecNumber evidence="6">1.1.5.3</ecNumber>
    </recommendedName>
</protein>
<dbReference type="Gene3D" id="3.50.50.60">
    <property type="entry name" value="FAD/NAD(P)-binding domain"/>
    <property type="match status" value="1"/>
</dbReference>
<dbReference type="EMBL" id="JACLAU010000005">
    <property type="protein sequence ID" value="MBC2651229.1"/>
    <property type="molecule type" value="Genomic_DNA"/>
</dbReference>
<comment type="catalytic activity">
    <reaction evidence="6">
        <text>a quinone + sn-glycerol 3-phosphate = dihydroxyacetone phosphate + a quinol</text>
        <dbReference type="Rhea" id="RHEA:18977"/>
        <dbReference type="ChEBI" id="CHEBI:24646"/>
        <dbReference type="ChEBI" id="CHEBI:57597"/>
        <dbReference type="ChEBI" id="CHEBI:57642"/>
        <dbReference type="ChEBI" id="CHEBI:132124"/>
        <dbReference type="EC" id="1.1.5.3"/>
    </reaction>
</comment>
<evidence type="ECO:0000313" key="10">
    <source>
        <dbReference type="Proteomes" id="UP000520156"/>
    </source>
</evidence>
<feature type="domain" description="FAD dependent oxidoreductase" evidence="7">
    <location>
        <begin position="18"/>
        <end position="379"/>
    </location>
</feature>
<keyword evidence="5 6" id="KW-0560">Oxidoreductase</keyword>
<dbReference type="Pfam" id="PF01266">
    <property type="entry name" value="DAO"/>
    <property type="match status" value="1"/>
</dbReference>
<accession>A0A7X1KBH3</accession>
<reference evidence="9 10" key="1">
    <citation type="submission" date="2020-08" db="EMBL/GenBank/DDBJ databases">
        <title>The genome sequence of Novosphingobium flavum 4Y4.</title>
        <authorList>
            <person name="Liu Y."/>
        </authorList>
    </citation>
    <scope>NUCLEOTIDE SEQUENCE [LARGE SCALE GENOMIC DNA]</scope>
    <source>
        <strain evidence="9 10">4Y4</strain>
    </source>
</reference>
<organism evidence="9 10">
    <name type="scientific">Novosphingobium aerophilum</name>
    <dbReference type="NCBI Taxonomy" id="2839843"/>
    <lineage>
        <taxon>Bacteria</taxon>
        <taxon>Pseudomonadati</taxon>
        <taxon>Pseudomonadota</taxon>
        <taxon>Alphaproteobacteria</taxon>
        <taxon>Sphingomonadales</taxon>
        <taxon>Sphingomonadaceae</taxon>
        <taxon>Novosphingobium</taxon>
    </lineage>
</organism>
<dbReference type="RefSeq" id="WP_185682644.1">
    <property type="nucleotide sequence ID" value="NZ_JACLAU010000005.1"/>
</dbReference>
<dbReference type="PROSITE" id="PS00978">
    <property type="entry name" value="FAD_G3PDH_2"/>
    <property type="match status" value="1"/>
</dbReference>
<keyword evidence="10" id="KW-1185">Reference proteome</keyword>
<evidence type="ECO:0000256" key="4">
    <source>
        <dbReference type="ARBA" id="ARBA00022827"/>
    </source>
</evidence>
<dbReference type="Pfam" id="PF16901">
    <property type="entry name" value="DAO_C"/>
    <property type="match status" value="1"/>
</dbReference>
<dbReference type="InterPro" id="IPR031656">
    <property type="entry name" value="DAO_C"/>
</dbReference>
<evidence type="ECO:0000313" key="9">
    <source>
        <dbReference type="EMBL" id="MBC2651229.1"/>
    </source>
</evidence>
<name>A0A7X1KBH3_9SPHN</name>
<dbReference type="InterPro" id="IPR000447">
    <property type="entry name" value="G3P_DH_FAD-dep"/>
</dbReference>
<dbReference type="EC" id="1.1.5.3" evidence="6"/>
<evidence type="ECO:0000256" key="1">
    <source>
        <dbReference type="ARBA" id="ARBA00001974"/>
    </source>
</evidence>
<comment type="caution">
    <text evidence="9">The sequence shown here is derived from an EMBL/GenBank/DDBJ whole genome shotgun (WGS) entry which is preliminary data.</text>
</comment>
<dbReference type="InterPro" id="IPR036188">
    <property type="entry name" value="FAD/NAD-bd_sf"/>
</dbReference>
<feature type="domain" description="Alpha-glycerophosphate oxidase C-terminal" evidence="8">
    <location>
        <begin position="401"/>
        <end position="508"/>
    </location>
</feature>
<dbReference type="GO" id="GO:0004368">
    <property type="term" value="F:glycerol-3-phosphate dehydrogenase (quinone) activity"/>
    <property type="evidence" value="ECO:0007669"/>
    <property type="project" value="UniProtKB-EC"/>
</dbReference>
<dbReference type="Gene3D" id="6.10.250.1890">
    <property type="match status" value="1"/>
</dbReference>
<evidence type="ECO:0000256" key="3">
    <source>
        <dbReference type="ARBA" id="ARBA00022630"/>
    </source>
</evidence>
<keyword evidence="4" id="KW-0274">FAD</keyword>
<comment type="cofactor">
    <cofactor evidence="1 6">
        <name>FAD</name>
        <dbReference type="ChEBI" id="CHEBI:57692"/>
    </cofactor>
</comment>
<dbReference type="Proteomes" id="UP000520156">
    <property type="component" value="Unassembled WGS sequence"/>
</dbReference>
<dbReference type="Gene3D" id="3.30.9.10">
    <property type="entry name" value="D-Amino Acid Oxidase, subunit A, domain 2"/>
    <property type="match status" value="1"/>
</dbReference>
<evidence type="ECO:0000256" key="6">
    <source>
        <dbReference type="RuleBase" id="RU361217"/>
    </source>
</evidence>
<dbReference type="PANTHER" id="PTHR11985:SF15">
    <property type="entry name" value="GLYCEROL-3-PHOSPHATE DEHYDROGENASE, MITOCHONDRIAL"/>
    <property type="match status" value="1"/>
</dbReference>
<sequence length="514" mass="55845">MTQHPALSSSVQDGEAVDLLIVGGGINGVGIARDAAGRGLSVLLVERDDLAAHTSSASTKLIHGGLRYLEYYEFRLVRESLQERERLIHIAPHISWPLRFVLPQPKGGRPGWMIRIGLWLYDHIGGKQSLPGSHGVDLRDPRWGEGLKPGLTRGFVYSDAWVDDARMVVLNAIDASERGARIVTGTAMTGARVEGEEWVVSLAPNPSRPGLAAPLQVRAKAVVNAAGPWAGNLLDGVDGVTREGGITLVKGSHIVVPQLYSGDHAFILQQDDGRIVFTIPYEHRYTLVGTTDVLVAADQRDRPQISPEETSYLCAAANAYFTREIGPDDVVRSYSGVRPLYDDGTADAKAITRDYVLQLGRRSTPQVLSVLGGKLTTYRRLAEHAMDELGPWLPRHGDGWTDRAALPGGDLPAGGFAAFLASCRQRWPFLPADVAERMAHAYGTRIERIIGAASDWAGLGRDFGAGLTEAEVRYLVTHEWARTAEDILWRRTKLGLGAGPELAQELTDWLAANG</sequence>
<dbReference type="PROSITE" id="PS00977">
    <property type="entry name" value="FAD_G3PDH_1"/>
    <property type="match status" value="1"/>
</dbReference>